<organism evidence="1">
    <name type="scientific">mine drainage metagenome</name>
    <dbReference type="NCBI Taxonomy" id="410659"/>
    <lineage>
        <taxon>unclassified sequences</taxon>
        <taxon>metagenomes</taxon>
        <taxon>ecological metagenomes</taxon>
    </lineage>
</organism>
<name>A0A1J5RZX9_9ZZZZ</name>
<reference evidence="1" key="1">
    <citation type="submission" date="2016-10" db="EMBL/GenBank/DDBJ databases">
        <title>Sequence of Gallionella enrichment culture.</title>
        <authorList>
            <person name="Poehlein A."/>
            <person name="Muehling M."/>
            <person name="Daniel R."/>
        </authorList>
    </citation>
    <scope>NUCLEOTIDE SEQUENCE</scope>
</reference>
<dbReference type="EMBL" id="MLJW01000174">
    <property type="protein sequence ID" value="OIQ95059.1"/>
    <property type="molecule type" value="Genomic_DNA"/>
</dbReference>
<comment type="caution">
    <text evidence="1">The sequence shown here is derived from an EMBL/GenBank/DDBJ whole genome shotgun (WGS) entry which is preliminary data.</text>
</comment>
<sequence>MLLAGSSISIAPMKMLFSALALVVALLLVLLAAKTQMQGLTVPATGSSASAMGDHAGLITPQQYKQKLEQAIHASRPAGTNGSQP</sequence>
<gene>
    <name evidence="1" type="ORF">GALL_229830</name>
</gene>
<accession>A0A1J5RZX9</accession>
<dbReference type="AlphaFoldDB" id="A0A1J5RZX9"/>
<evidence type="ECO:0000313" key="1">
    <source>
        <dbReference type="EMBL" id="OIQ95059.1"/>
    </source>
</evidence>
<protein>
    <submittedName>
        <fullName evidence="1">Uncharacterized protein</fullName>
    </submittedName>
</protein>
<proteinExistence type="predicted"/>